<organism evidence="4 5">
    <name type="scientific">Linum tenue</name>
    <dbReference type="NCBI Taxonomy" id="586396"/>
    <lineage>
        <taxon>Eukaryota</taxon>
        <taxon>Viridiplantae</taxon>
        <taxon>Streptophyta</taxon>
        <taxon>Embryophyta</taxon>
        <taxon>Tracheophyta</taxon>
        <taxon>Spermatophyta</taxon>
        <taxon>Magnoliopsida</taxon>
        <taxon>eudicotyledons</taxon>
        <taxon>Gunneridae</taxon>
        <taxon>Pentapetalae</taxon>
        <taxon>rosids</taxon>
        <taxon>fabids</taxon>
        <taxon>Malpighiales</taxon>
        <taxon>Linaceae</taxon>
        <taxon>Linum</taxon>
    </lineage>
</organism>
<dbReference type="GO" id="GO:0008270">
    <property type="term" value="F:zinc ion binding"/>
    <property type="evidence" value="ECO:0007669"/>
    <property type="project" value="UniProtKB-KW"/>
</dbReference>
<dbReference type="PANTHER" id="PTHR31286:SF99">
    <property type="entry name" value="DUF4283 DOMAIN-CONTAINING PROTEIN"/>
    <property type="match status" value="1"/>
</dbReference>
<dbReference type="EMBL" id="CAMGYJ010000007">
    <property type="protein sequence ID" value="CAI0445084.1"/>
    <property type="molecule type" value="Genomic_DNA"/>
</dbReference>
<keyword evidence="5" id="KW-1185">Reference proteome</keyword>
<dbReference type="PROSITE" id="PS50158">
    <property type="entry name" value="ZF_CCHC"/>
    <property type="match status" value="1"/>
</dbReference>
<feature type="compositionally biased region" description="Basic and acidic residues" evidence="2">
    <location>
        <begin position="319"/>
        <end position="338"/>
    </location>
</feature>
<sequence length="483" mass="51184">MQTESAAVINTSTATPSGEPQGPTSTAGETKEQPRGNPKVSYRDTVTSSSHQVSPGDETMDIEENDSDGEGEPDCPKVPVAIAAMGQGFYSARFSTEHDYERALTGGPWMIEDHYVLTRVWRRGFEPSEEELTSTLVWARLPKLPMDYYDEELLANIGNSLGRYIRMDEATRQATRGHFARICVEVNLTKPLICKYRLERRTRRVEYEGLHKVCFSCGRYGHEEEACPKKVSEAPSEADFQAALGLWAVDAGNPPPPPTCSEHTLTTSGYIQPLSKSRSTLGVPFRGSRVTERRAQGACSGSEGGKSSGDNRGGGGNGEEGKDGADGDGDGKRDKQETLGHQNGRKSQEGSKGSTGGQNGQKKGGKGQIQKGMERKVSSTAGGNIKNASAKPRPPDKSVPSDGGVPKPSGKPKADGKSAHAGSPPSASKGKGIADGSKQPVARALDLNVANTASPAREQDKTCKSAASVGGSNGTSGMEVERC</sequence>
<comment type="caution">
    <text evidence="4">The sequence shown here is derived from an EMBL/GenBank/DDBJ whole genome shotgun (WGS) entry which is preliminary data.</text>
</comment>
<feature type="compositionally biased region" description="Polar residues" evidence="2">
    <location>
        <begin position="1"/>
        <end position="28"/>
    </location>
</feature>
<dbReference type="AlphaFoldDB" id="A0AAV0MGH3"/>
<keyword evidence="1" id="KW-0863">Zinc-finger</keyword>
<feature type="compositionally biased region" description="Acidic residues" evidence="2">
    <location>
        <begin position="58"/>
        <end position="73"/>
    </location>
</feature>
<dbReference type="InterPro" id="IPR025558">
    <property type="entry name" value="DUF4283"/>
</dbReference>
<dbReference type="PANTHER" id="PTHR31286">
    <property type="entry name" value="GLYCINE-RICH CELL WALL STRUCTURAL PROTEIN 1.8-LIKE"/>
    <property type="match status" value="1"/>
</dbReference>
<dbReference type="InterPro" id="IPR040256">
    <property type="entry name" value="At4g02000-like"/>
</dbReference>
<dbReference type="Pfam" id="PF14111">
    <property type="entry name" value="DUF4283"/>
    <property type="match status" value="1"/>
</dbReference>
<proteinExistence type="predicted"/>
<dbReference type="GO" id="GO:0003676">
    <property type="term" value="F:nucleic acid binding"/>
    <property type="evidence" value="ECO:0007669"/>
    <property type="project" value="InterPro"/>
</dbReference>
<accession>A0AAV0MGH3</accession>
<protein>
    <recommendedName>
        <fullName evidence="3">CCHC-type domain-containing protein</fullName>
    </recommendedName>
</protein>
<evidence type="ECO:0000313" key="5">
    <source>
        <dbReference type="Proteomes" id="UP001154282"/>
    </source>
</evidence>
<gene>
    <name evidence="4" type="ORF">LITE_LOCUS28408</name>
</gene>
<keyword evidence="1" id="KW-0862">Zinc</keyword>
<evidence type="ECO:0000313" key="4">
    <source>
        <dbReference type="EMBL" id="CAI0445084.1"/>
    </source>
</evidence>
<dbReference type="InterPro" id="IPR001878">
    <property type="entry name" value="Znf_CCHC"/>
</dbReference>
<feature type="region of interest" description="Disordered" evidence="2">
    <location>
        <begin position="1"/>
        <end position="75"/>
    </location>
</feature>
<feature type="compositionally biased region" description="Polar residues" evidence="2">
    <location>
        <begin position="261"/>
        <end position="280"/>
    </location>
</feature>
<name>A0AAV0MGH3_9ROSI</name>
<feature type="domain" description="CCHC-type" evidence="3">
    <location>
        <begin position="214"/>
        <end position="229"/>
    </location>
</feature>
<feature type="compositionally biased region" description="Polar residues" evidence="2">
    <location>
        <begin position="44"/>
        <end position="53"/>
    </location>
</feature>
<evidence type="ECO:0000259" key="3">
    <source>
        <dbReference type="PROSITE" id="PS50158"/>
    </source>
</evidence>
<keyword evidence="1" id="KW-0479">Metal-binding</keyword>
<evidence type="ECO:0000256" key="2">
    <source>
        <dbReference type="SAM" id="MobiDB-lite"/>
    </source>
</evidence>
<feature type="region of interest" description="Disordered" evidence="2">
    <location>
        <begin position="251"/>
        <end position="483"/>
    </location>
</feature>
<feature type="compositionally biased region" description="Gly residues" evidence="2">
    <location>
        <begin position="302"/>
        <end position="318"/>
    </location>
</feature>
<dbReference type="Proteomes" id="UP001154282">
    <property type="component" value="Unassembled WGS sequence"/>
</dbReference>
<evidence type="ECO:0000256" key="1">
    <source>
        <dbReference type="PROSITE-ProRule" id="PRU00047"/>
    </source>
</evidence>
<reference evidence="4" key="1">
    <citation type="submission" date="2022-08" db="EMBL/GenBank/DDBJ databases">
        <authorList>
            <person name="Gutierrez-Valencia J."/>
        </authorList>
    </citation>
    <scope>NUCLEOTIDE SEQUENCE</scope>
</reference>